<sequence length="732" mass="80010">MTCAFLRLSVEPSRNPPGESAKAPGKSRSSHRARAKRGRGRASKDTSKLLLLYDENILERDPLREQKDLAFAQAYLSRVREALRHVPVKYEEFLRVIYEFESNAHKQTAVDLYAHLRSILREWPQLLTDFAAFLLPEQALECGLFEEQQAFEKSRKFLRQLEICFAENPSHHQKIIKVLQGCAESLPQEIVELKNQMWQLLKGHDHLQDEFSVFFDHLRPSASRMGDFEEVSWTEEKEYELDGFEEVSLPDVEEDEEPPKTHASSKNKKRKELGGQNPDKEAEWAEGAKECSCACHEGNSDTRLKRSKRKSCSHCSSKAGDSKSCKQKDAQEPTDSLAPRELSPRPEGKELAEENLDHRDDGEAPQSRMKTTARKMDSAIAMGSRVDGKLPSCREVSLEGGGLLASRAGEPCALQGPHCPKKAPSADAAASATPSFYSTQAQKTVAPKQRAKGGSCPTGGESEAGRGLRSVEASRGLGKDTSGPEASAGTAGKGPCPLSAKGLPQNLAVQPSLSEEPTAVILKETEGAKLAASADTKMKEQEIERSPPKDPGPKAGAGKNCSLLARTEPSSACLPRPPAGDQKVKAAGALAASDSLQEPQPSGAGTERTLPRPPRPRGEELQQRATEAMVCAKNIKVSSTGEKVVLWTREADRVILTTCQERGAQEDTFRAISQQLRNKTAEDVAHRFRELMALFHTACDVSSDDEDDGASTGNTDQLSDKDPALSEEEQEA</sequence>
<comment type="caution">
    <text evidence="1">The sequence shown here is derived from an EMBL/GenBank/DDBJ whole genome shotgun (WGS) entry which is preliminary data.</text>
</comment>
<protein>
    <submittedName>
        <fullName evidence="1">Uncharacterized protein</fullName>
    </submittedName>
</protein>
<evidence type="ECO:0000313" key="1">
    <source>
        <dbReference type="EMBL" id="KAH8015619.1"/>
    </source>
</evidence>
<proteinExistence type="predicted"/>
<reference evidence="1" key="1">
    <citation type="submission" date="2021-08" db="EMBL/GenBank/DDBJ databases">
        <title>The first chromosome-level gecko genome reveals the dynamic sex chromosomes of Neotropical dwarf geckos (Sphaerodactylidae: Sphaerodactylus).</title>
        <authorList>
            <person name="Pinto B.J."/>
            <person name="Keating S.E."/>
            <person name="Gamble T."/>
        </authorList>
    </citation>
    <scope>NUCLEOTIDE SEQUENCE</scope>
    <source>
        <strain evidence="1">TG3544</strain>
    </source>
</reference>
<name>A0ACB8G7H7_9SAUR</name>
<gene>
    <name evidence="1" type="ORF">K3G42_006250</name>
</gene>
<dbReference type="Proteomes" id="UP000827872">
    <property type="component" value="Linkage Group LG01"/>
</dbReference>
<accession>A0ACB8G7H7</accession>
<evidence type="ECO:0000313" key="2">
    <source>
        <dbReference type="Proteomes" id="UP000827872"/>
    </source>
</evidence>
<keyword evidence="2" id="KW-1185">Reference proteome</keyword>
<organism evidence="1 2">
    <name type="scientific">Sphaerodactylus townsendi</name>
    <dbReference type="NCBI Taxonomy" id="933632"/>
    <lineage>
        <taxon>Eukaryota</taxon>
        <taxon>Metazoa</taxon>
        <taxon>Chordata</taxon>
        <taxon>Craniata</taxon>
        <taxon>Vertebrata</taxon>
        <taxon>Euteleostomi</taxon>
        <taxon>Lepidosauria</taxon>
        <taxon>Squamata</taxon>
        <taxon>Bifurcata</taxon>
        <taxon>Gekkota</taxon>
        <taxon>Sphaerodactylidae</taxon>
        <taxon>Sphaerodactylus</taxon>
    </lineage>
</organism>
<dbReference type="EMBL" id="CM037614">
    <property type="protein sequence ID" value="KAH8015619.1"/>
    <property type="molecule type" value="Genomic_DNA"/>
</dbReference>